<evidence type="ECO:0000256" key="2">
    <source>
        <dbReference type="ARBA" id="ARBA00011022"/>
    </source>
</evidence>
<evidence type="ECO:0000256" key="1">
    <source>
        <dbReference type="ARBA" id="ARBA00004604"/>
    </source>
</evidence>
<dbReference type="GO" id="GO:0030688">
    <property type="term" value="C:preribosome, small subunit precursor"/>
    <property type="evidence" value="ECO:0007669"/>
    <property type="project" value="InterPro"/>
</dbReference>
<organism evidence="9 10">
    <name type="scientific">Zygosaccharomyces bailii (strain CLIB 213 / ATCC 58445 / CBS 680 / BCRC 21525 / NBRC 1098 / NCYC 1416 / NRRL Y-2227)</name>
    <dbReference type="NCBI Taxonomy" id="1333698"/>
    <lineage>
        <taxon>Eukaryota</taxon>
        <taxon>Fungi</taxon>
        <taxon>Dikarya</taxon>
        <taxon>Ascomycota</taxon>
        <taxon>Saccharomycotina</taxon>
        <taxon>Saccharomycetes</taxon>
        <taxon>Saccharomycetales</taxon>
        <taxon>Saccharomycetaceae</taxon>
        <taxon>Zygosaccharomyces</taxon>
    </lineage>
</organism>
<protein>
    <recommendedName>
        <fullName evidence="4">Ribosome biogenesis protein SLX9</fullName>
    </recommendedName>
</protein>
<dbReference type="GO" id="GO:0030686">
    <property type="term" value="C:90S preribosome"/>
    <property type="evidence" value="ECO:0007669"/>
    <property type="project" value="InterPro"/>
</dbReference>
<dbReference type="EMBL" id="HG316457">
    <property type="protein sequence ID" value="CDF89688.1"/>
    <property type="molecule type" value="Genomic_DNA"/>
</dbReference>
<evidence type="ECO:0000256" key="6">
    <source>
        <dbReference type="ARBA" id="ARBA00023242"/>
    </source>
</evidence>
<dbReference type="Pfam" id="PF15341">
    <property type="entry name" value="SLX9"/>
    <property type="match status" value="1"/>
</dbReference>
<proteinExistence type="inferred from homology"/>
<comment type="similarity">
    <text evidence="2">Belongs to the SLX9 family.</text>
</comment>
<evidence type="ECO:0000313" key="9">
    <source>
        <dbReference type="EMBL" id="CDF89688.1"/>
    </source>
</evidence>
<keyword evidence="10" id="KW-1185">Reference proteome</keyword>
<dbReference type="OrthoDB" id="4068648at2759"/>
<evidence type="ECO:0000256" key="7">
    <source>
        <dbReference type="ARBA" id="ARBA00025083"/>
    </source>
</evidence>
<gene>
    <name evidence="9" type="ORF">BN860_10242g</name>
</gene>
<name>A0A8J2X885_ZYGB2</name>
<feature type="compositionally biased region" description="Basic and acidic residues" evidence="8">
    <location>
        <begin position="47"/>
        <end position="57"/>
    </location>
</feature>
<reference evidence="10" key="1">
    <citation type="journal article" date="2013" name="Genome Announc.">
        <title>Genome sequence of the food spoilage yeast Zygosaccharomyces bailii CLIB 213(T).</title>
        <authorList>
            <person name="Galeote V."/>
            <person name="Bigey F."/>
            <person name="Devillers H."/>
            <person name="Neuveglise C."/>
            <person name="Dequin S."/>
        </authorList>
    </citation>
    <scope>NUCLEOTIDE SEQUENCE [LARGE SCALE GENOMIC DNA]</scope>
    <source>
        <strain evidence="10">CLIB 213 / ATCC 58445 / CBS 680 / CCRC 21525 / NBRC 1098 / NCYC 1416 / NRRL Y-2227</strain>
    </source>
</reference>
<evidence type="ECO:0000256" key="5">
    <source>
        <dbReference type="ARBA" id="ARBA00022517"/>
    </source>
</evidence>
<accession>A0A8J2X885</accession>
<dbReference type="Proteomes" id="UP000019375">
    <property type="component" value="Unassembled WGS sequence"/>
</dbReference>
<keyword evidence="5" id="KW-0690">Ribosome biogenesis</keyword>
<dbReference type="AlphaFoldDB" id="A0A8J2X885"/>
<comment type="subunit">
    <text evidence="3">Interacts with the 35S, 23S and 20S pre-rRNAs and with the U3 snoRNA.</text>
</comment>
<comment type="function">
    <text evidence="7">Involved in ribosome biogenesis. Required for normal pre-rRNA processing in internal transcribed spacer 1 (ITS1). May be involved in the movements of the replication forks.</text>
</comment>
<feature type="region of interest" description="Disordered" evidence="8">
    <location>
        <begin position="1"/>
        <end position="68"/>
    </location>
</feature>
<evidence type="ECO:0000256" key="4">
    <source>
        <dbReference type="ARBA" id="ARBA00021321"/>
    </source>
</evidence>
<feature type="compositionally biased region" description="Basic residues" evidence="8">
    <location>
        <begin position="1"/>
        <end position="13"/>
    </location>
</feature>
<evidence type="ECO:0000256" key="3">
    <source>
        <dbReference type="ARBA" id="ARBA00011523"/>
    </source>
</evidence>
<keyword evidence="6" id="KW-0539">Nucleus</keyword>
<dbReference type="GO" id="GO:0005730">
    <property type="term" value="C:nucleolus"/>
    <property type="evidence" value="ECO:0007669"/>
    <property type="project" value="UniProtKB-SubCell"/>
</dbReference>
<sequence length="189" mass="21364">MVAKKRNTMRRRAAAAAAAAALPKGSSKEQDSSKESLGPDPRAFLHQPKETKKEKSLNKQQLFLDQVKQKSQLDPAFAGISKSSLRRRKRRLREELKPRMGDLLTSLGKEEDLKEHMRDPLAGDVTIKVLDEAHKPVSKRRNEPNIKNQRGARALSIQESARMKQVLSNASFQQNTFGALRDVIKMQNR</sequence>
<evidence type="ECO:0000256" key="8">
    <source>
        <dbReference type="SAM" id="MobiDB-lite"/>
    </source>
</evidence>
<comment type="subcellular location">
    <subcellularLocation>
        <location evidence="1">Nucleus</location>
        <location evidence="1">Nucleolus</location>
    </subcellularLocation>
</comment>
<evidence type="ECO:0000313" key="10">
    <source>
        <dbReference type="Proteomes" id="UP000019375"/>
    </source>
</evidence>
<dbReference type="GO" id="GO:0000462">
    <property type="term" value="P:maturation of SSU-rRNA from tricistronic rRNA transcript (SSU-rRNA, 5.8S rRNA, LSU-rRNA)"/>
    <property type="evidence" value="ECO:0007669"/>
    <property type="project" value="InterPro"/>
</dbReference>
<dbReference type="InterPro" id="IPR028160">
    <property type="entry name" value="Slx9-like"/>
</dbReference>